<dbReference type="Proteomes" id="UP001221597">
    <property type="component" value="Chromosome"/>
</dbReference>
<keyword evidence="5" id="KW-0472">Membrane</keyword>
<evidence type="ECO:0000256" key="1">
    <source>
        <dbReference type="ARBA" id="ARBA00004370"/>
    </source>
</evidence>
<reference evidence="8 9" key="1">
    <citation type="submission" date="2023-04" db="EMBL/GenBank/DDBJ databases">
        <title>Genome sequence of Halobacillus naozhouensis KACC 21980.</title>
        <authorList>
            <person name="Kim S."/>
            <person name="Heo J."/>
            <person name="Kwon S.-W."/>
        </authorList>
    </citation>
    <scope>NUCLEOTIDE SEQUENCE [LARGE SCALE GENOMIC DNA]</scope>
    <source>
        <strain evidence="8 9">KCTC 13234</strain>
    </source>
</reference>
<dbReference type="SUPFAM" id="SSF52540">
    <property type="entry name" value="P-loop containing nucleoside triphosphate hydrolases"/>
    <property type="match status" value="2"/>
</dbReference>
<keyword evidence="3" id="KW-0378">Hydrolase</keyword>
<accession>A0ABY8IWT7</accession>
<dbReference type="RefSeq" id="WP_283075054.1">
    <property type="nucleotide sequence ID" value="NZ_CP121671.1"/>
</dbReference>
<evidence type="ECO:0000256" key="6">
    <source>
        <dbReference type="SAM" id="Coils"/>
    </source>
</evidence>
<comment type="subcellular location">
    <subcellularLocation>
        <location evidence="1">Membrane</location>
    </subcellularLocation>
</comment>
<proteinExistence type="predicted"/>
<feature type="coiled-coil region" evidence="6">
    <location>
        <begin position="1025"/>
        <end position="1079"/>
    </location>
</feature>
<feature type="domain" description="Dynamin N-terminal" evidence="7">
    <location>
        <begin position="629"/>
        <end position="854"/>
    </location>
</feature>
<organism evidence="8 9">
    <name type="scientific">Halobacillus naozhouensis</name>
    <dbReference type="NCBI Taxonomy" id="554880"/>
    <lineage>
        <taxon>Bacteria</taxon>
        <taxon>Bacillati</taxon>
        <taxon>Bacillota</taxon>
        <taxon>Bacilli</taxon>
        <taxon>Bacillales</taxon>
        <taxon>Bacillaceae</taxon>
        <taxon>Halobacillus</taxon>
    </lineage>
</organism>
<gene>
    <name evidence="8" type="ORF">P9989_11450</name>
</gene>
<dbReference type="Gene3D" id="3.40.50.300">
    <property type="entry name" value="P-loop containing nucleotide triphosphate hydrolases"/>
    <property type="match status" value="2"/>
</dbReference>
<dbReference type="InterPro" id="IPR027417">
    <property type="entry name" value="P-loop_NTPase"/>
</dbReference>
<evidence type="ECO:0000313" key="8">
    <source>
        <dbReference type="EMBL" id="WFT73025.1"/>
    </source>
</evidence>
<evidence type="ECO:0000256" key="2">
    <source>
        <dbReference type="ARBA" id="ARBA00022741"/>
    </source>
</evidence>
<keyword evidence="2" id="KW-0547">Nucleotide-binding</keyword>
<dbReference type="PANTHER" id="PTHR10465">
    <property type="entry name" value="TRANSMEMBRANE GTPASE FZO1"/>
    <property type="match status" value="1"/>
</dbReference>
<protein>
    <submittedName>
        <fullName evidence="8">Dynamin family protein</fullName>
    </submittedName>
</protein>
<keyword evidence="6" id="KW-0175">Coiled coil</keyword>
<evidence type="ECO:0000259" key="7">
    <source>
        <dbReference type="Pfam" id="PF00350"/>
    </source>
</evidence>
<keyword evidence="4" id="KW-0342">GTP-binding</keyword>
<dbReference type="Pfam" id="PF00350">
    <property type="entry name" value="Dynamin_N"/>
    <property type="match status" value="2"/>
</dbReference>
<keyword evidence="9" id="KW-1185">Reference proteome</keyword>
<dbReference type="EMBL" id="CP121671">
    <property type="protein sequence ID" value="WFT73025.1"/>
    <property type="molecule type" value="Genomic_DNA"/>
</dbReference>
<evidence type="ECO:0000313" key="9">
    <source>
        <dbReference type="Proteomes" id="UP001221597"/>
    </source>
</evidence>
<dbReference type="CDD" id="cd09912">
    <property type="entry name" value="DLP_2"/>
    <property type="match status" value="1"/>
</dbReference>
<sequence length="1206" mass="139474">MSVSTVEAHTKTLARLESLYSELEKYNQHQANKVLELIEKVNRQEMMIGFAGHFSAGKSTMINHLVDHSILPSSPIPTSANIVKLSNGPEATIAYFSEHDPVKYEGSIDIQTIQAMCREGERITGLDIQRPLAELPSHVKILDTPGVDSTRDADRLITESSLHLMDYMFYVMDYNHVQSEVNLNFLLEMQQRQITFSIIINQVDKHNETELTFGQFQQSVEHSLHLWGIEPQHIYYTSLKEPMHSANQIEQVSSAFHTMYDNISISQTALHHAAAIINESISDYCATYEEQMETLHQQIRHADQIITEQDVDEAGSLLDAQKERIPAAREHFENRVLTFLSNAYLMPSELREHARLYLESMQPGFKVGFILTKKKTEEERAVRFEKYYDQLKQTIEKNVAWPLRERMMQLLEDNAITDSAIIHDTQSFDIEYPSSRLQQLIETGASVTGEYVLRYTDQLAKDIQRHGRNQLNQWWERVESMLEQRNEAETTAHQQLFKAYDHKSQAEEELFSLKAAIEEVKQQLLRAFAEQNLSNEVEEQVALALQKQQSLITVKSSQDMVYSEVKSNAMKQEETEDNGVRERAAAKKTDIHQKLVEAQDVLGNIDGFDHLLTQLRGKQHRLQHQQYTIALFGAFSAGKSSFANALLGEQVLPVSPNPTTATINKITASSQQHPHGTVTVRVKGEEQLLEDLAFAGKKVLERYTNIESAYQHIVSLEEKKLQKLDHKKRTFLQAFVDGYEEMAPHLNQEMTITLDRFAAFVSEEKKSCFIEWMELYYDCEWTRAGITLVDTPGADSVNARHTNVSFEYIKNADAILFVTYYNHPFSKADQSFLTQLGRVKDAFSMDKMFFIINAADLAENDEEKQQVEHYLQEQLLQFQIRNPRIYSLSSIQGLKEKQTHDRIGSGLPAFEERFERFLQEELTEVLHHSIEHDLNEAVASLQTIIDHARLSEQDREEKLAMLEDEQSRAQQVLAQFAEARSEKAIAQKVNKQLHFVHQRMMLNFNSYFKNHFNPAVIKGARSEAKEQIEESAGELLNEVEFEMNQEIKAVTLRIEVFIKDVVEQHKKNYEAELRRINRSLSLSSFEWNSIAPPAIDQRLLINEKDLADVLQLFKGTKSFFEHNEKERMKEQLSERVTTPLYDAIYKVKPTIEQYYIEQCLQSLHEARDNWLKQLDQSFNRFTYSLKHPVDVIYLKEQYEKLKNNIL</sequence>
<dbReference type="PANTHER" id="PTHR10465:SF0">
    <property type="entry name" value="SARCALUMENIN"/>
    <property type="match status" value="1"/>
</dbReference>
<name>A0ABY8IWT7_9BACI</name>
<dbReference type="InterPro" id="IPR027094">
    <property type="entry name" value="Mitofusin_fam"/>
</dbReference>
<feature type="domain" description="Dynamin N-terminal" evidence="7">
    <location>
        <begin position="48"/>
        <end position="202"/>
    </location>
</feature>
<evidence type="ECO:0000256" key="4">
    <source>
        <dbReference type="ARBA" id="ARBA00023134"/>
    </source>
</evidence>
<evidence type="ECO:0000256" key="5">
    <source>
        <dbReference type="ARBA" id="ARBA00023136"/>
    </source>
</evidence>
<dbReference type="InterPro" id="IPR045063">
    <property type="entry name" value="Dynamin_N"/>
</dbReference>
<evidence type="ECO:0000256" key="3">
    <source>
        <dbReference type="ARBA" id="ARBA00022801"/>
    </source>
</evidence>